<dbReference type="EMBL" id="CGCB01000057">
    <property type="protein sequence ID" value="CFR15934.1"/>
    <property type="molecule type" value="Genomic_DNA"/>
</dbReference>
<evidence type="ECO:0000259" key="1">
    <source>
        <dbReference type="Pfam" id="PF13930"/>
    </source>
</evidence>
<dbReference type="InterPro" id="IPR044927">
    <property type="entry name" value="Endonuclea_NS_2"/>
</dbReference>
<name>A0AAI8ZVB0_YERFR</name>
<sequence length="57" mass="6305">MENKWADALKDGRQVNVKIEPVYKGNSKRPDSFNVTYSIDGGRPVIRDISNSPGGVK</sequence>
<organism evidence="2 3">
    <name type="scientific">Yersinia frederiksenii</name>
    <dbReference type="NCBI Taxonomy" id="29484"/>
    <lineage>
        <taxon>Bacteria</taxon>
        <taxon>Pseudomonadati</taxon>
        <taxon>Pseudomonadota</taxon>
        <taxon>Gammaproteobacteria</taxon>
        <taxon>Enterobacterales</taxon>
        <taxon>Yersiniaceae</taxon>
        <taxon>Yersinia</taxon>
    </lineage>
</organism>
<evidence type="ECO:0000313" key="2">
    <source>
        <dbReference type="EMBL" id="CFR15934.1"/>
    </source>
</evidence>
<proteinExistence type="predicted"/>
<feature type="domain" description="Type VII secretion system protein EssD-like" evidence="1">
    <location>
        <begin position="1"/>
        <end position="41"/>
    </location>
</feature>
<comment type="caution">
    <text evidence="2">The sequence shown here is derived from an EMBL/GenBank/DDBJ whole genome shotgun (WGS) entry which is preliminary data.</text>
</comment>
<gene>
    <name evidence="2" type="ORF">ERS008524_04392</name>
</gene>
<accession>A0AAI8ZVB0</accession>
<evidence type="ECO:0000313" key="3">
    <source>
        <dbReference type="Proteomes" id="UP000046784"/>
    </source>
</evidence>
<dbReference type="Proteomes" id="UP000046784">
    <property type="component" value="Unassembled WGS sequence"/>
</dbReference>
<dbReference type="AlphaFoldDB" id="A0AAI8ZVB0"/>
<dbReference type="Pfam" id="PF13930">
    <property type="entry name" value="Endonuclea_NS_2"/>
    <property type="match status" value="1"/>
</dbReference>
<protein>
    <recommendedName>
        <fullName evidence="1">Type VII secretion system protein EssD-like domain-containing protein</fullName>
    </recommendedName>
</protein>
<reference evidence="2 3" key="1">
    <citation type="submission" date="2015-03" db="EMBL/GenBank/DDBJ databases">
        <authorList>
            <consortium name="Pathogen Informatics"/>
            <person name="Murphy D."/>
        </authorList>
    </citation>
    <scope>NUCLEOTIDE SEQUENCE [LARGE SCALE GENOMIC DNA]</scope>
    <source>
        <strain evidence="2 3">3400/83</strain>
    </source>
</reference>